<sequence>MIYLLLSLAVILAFVLAYLLFKTDKRRSHLQEELNALKEKYEEDQFHLDFFLEHTSDFLFKFDTKGIVNYSSMNVVRVMGRNPNVRLAHYSTSYSDNPINKKARERIDGFLSGKYDSVPPYFVEVNDARGLPHMLEVFHKPVFNDQGELVSVTGIAKNITGIYNAELEIKKFEKEQILILDAIPDTMFTFDKRGFLLNYHAKNEIATQLSAEKRLGENIVNIFPEDIVSLMSESLEEAHLTEEMQTVEFKLVMNKKEHVCEGRFIKLTDDRILLMMRDISAQKQLEEGLKLAKEAAESANQAKSTFLATMSHEIRTPMNGVIGMTNLLNETLLNTEQRDYVDTIKVSGETLLRIINDILDYSRIESGKVMLEESVFGLKRIVDESLNLVAYEAKGKKVGLNLYIDENVPEFFYADRNRLGQILVNLLSNAVKFTERGFVSVKISMIELKGDTANLEFKIKDTGIGVAKEEIKNLFKEFTQVESSNSRRFGGSGLGLAIVKNLLKLYNGKVSVQSELGKGSLFTFNIFMKLAIGEMTEQQMEGMIGPSRYEVDKLGDVLSGKYPLKILLAEDNRINSKLICLILERMGYVPDLAKTGLEALSQMQHNSYDVILMDVQMPAMDGIEATRKIRELNLNSPPYIIGISASAFDEDVKNAIENGMDDYLIKPIKLDALRDKLIEIGQRRFPFVS</sequence>
<keyword evidence="18" id="KW-1185">Reference proteome</keyword>
<dbReference type="GO" id="GO:0000155">
    <property type="term" value="F:phosphorelay sensor kinase activity"/>
    <property type="evidence" value="ECO:0007669"/>
    <property type="project" value="InterPro"/>
</dbReference>
<dbReference type="Proteomes" id="UP000075615">
    <property type="component" value="Unassembled WGS sequence"/>
</dbReference>
<dbReference type="SUPFAM" id="SSF52172">
    <property type="entry name" value="CheY-like"/>
    <property type="match status" value="1"/>
</dbReference>
<dbReference type="Gene3D" id="1.10.287.130">
    <property type="match status" value="1"/>
</dbReference>
<comment type="catalytic activity">
    <reaction evidence="1">
        <text>ATP + protein L-histidine = ADP + protein N-phospho-L-histidine.</text>
        <dbReference type="EC" id="2.7.13.3"/>
    </reaction>
</comment>
<dbReference type="PANTHER" id="PTHR45339">
    <property type="entry name" value="HYBRID SIGNAL TRANSDUCTION HISTIDINE KINASE J"/>
    <property type="match status" value="1"/>
</dbReference>
<dbReference type="InterPro" id="IPR011006">
    <property type="entry name" value="CheY-like_superfamily"/>
</dbReference>
<proteinExistence type="predicted"/>
<protein>
    <recommendedName>
        <fullName evidence="3">histidine kinase</fullName>
        <ecNumber evidence="3">2.7.13.3</ecNumber>
    </recommendedName>
</protein>
<dbReference type="CDD" id="cd17546">
    <property type="entry name" value="REC_hyHK_CKI1_RcsC-like"/>
    <property type="match status" value="1"/>
</dbReference>
<comment type="subcellular location">
    <subcellularLocation>
        <location evidence="2">Cell membrane</location>
        <topology evidence="2">Multi-pass membrane protein</topology>
    </subcellularLocation>
</comment>
<dbReference type="Gene3D" id="3.40.50.2300">
    <property type="match status" value="1"/>
</dbReference>
<evidence type="ECO:0000256" key="1">
    <source>
        <dbReference type="ARBA" id="ARBA00000085"/>
    </source>
</evidence>
<dbReference type="InterPro" id="IPR036097">
    <property type="entry name" value="HisK_dim/P_sf"/>
</dbReference>
<feature type="domain" description="Histidine kinase" evidence="15">
    <location>
        <begin position="309"/>
        <end position="530"/>
    </location>
</feature>
<dbReference type="SUPFAM" id="SSF55874">
    <property type="entry name" value="ATPase domain of HSP90 chaperone/DNA topoisomerase II/histidine kinase"/>
    <property type="match status" value="1"/>
</dbReference>
<evidence type="ECO:0000313" key="18">
    <source>
        <dbReference type="Proteomes" id="UP000075615"/>
    </source>
</evidence>
<name>A0A150XJK2_9BACT</name>
<organism evidence="17 18">
    <name type="scientific">Roseivirga echinicomitans</name>
    <dbReference type="NCBI Taxonomy" id="296218"/>
    <lineage>
        <taxon>Bacteria</taxon>
        <taxon>Pseudomonadati</taxon>
        <taxon>Bacteroidota</taxon>
        <taxon>Cytophagia</taxon>
        <taxon>Cytophagales</taxon>
        <taxon>Roseivirgaceae</taxon>
        <taxon>Roseivirga</taxon>
    </lineage>
</organism>
<dbReference type="SUPFAM" id="SSF47384">
    <property type="entry name" value="Homodimeric domain of signal transducing histidine kinase"/>
    <property type="match status" value="1"/>
</dbReference>
<dbReference type="SMART" id="SM00448">
    <property type="entry name" value="REC"/>
    <property type="match status" value="1"/>
</dbReference>
<dbReference type="SMART" id="SM00387">
    <property type="entry name" value="HATPase_c"/>
    <property type="match status" value="1"/>
</dbReference>
<dbReference type="InterPro" id="IPR036890">
    <property type="entry name" value="HATPase_C_sf"/>
</dbReference>
<dbReference type="PROSITE" id="PS50110">
    <property type="entry name" value="RESPONSE_REGULATORY"/>
    <property type="match status" value="1"/>
</dbReference>
<dbReference type="CDD" id="cd00082">
    <property type="entry name" value="HisKA"/>
    <property type="match status" value="1"/>
</dbReference>
<keyword evidence="12" id="KW-0902">Two-component regulatory system</keyword>
<dbReference type="SMART" id="SM00388">
    <property type="entry name" value="HisKA"/>
    <property type="match status" value="1"/>
</dbReference>
<dbReference type="OrthoDB" id="9811889at2"/>
<dbReference type="InterPro" id="IPR035965">
    <property type="entry name" value="PAS-like_dom_sf"/>
</dbReference>
<keyword evidence="5 14" id="KW-0597">Phosphoprotein</keyword>
<feature type="modified residue" description="4-aspartylphosphate" evidence="14">
    <location>
        <position position="614"/>
    </location>
</feature>
<dbReference type="GO" id="GO:0005524">
    <property type="term" value="F:ATP binding"/>
    <property type="evidence" value="ECO:0007669"/>
    <property type="project" value="UniProtKB-KW"/>
</dbReference>
<dbReference type="Gene3D" id="3.30.565.10">
    <property type="entry name" value="Histidine kinase-like ATPase, C-terminal domain"/>
    <property type="match status" value="1"/>
</dbReference>
<evidence type="ECO:0000313" key="17">
    <source>
        <dbReference type="EMBL" id="KYG78918.1"/>
    </source>
</evidence>
<dbReference type="EMBL" id="LRDB01000012">
    <property type="protein sequence ID" value="KYG78918.1"/>
    <property type="molecule type" value="Genomic_DNA"/>
</dbReference>
<keyword evidence="4" id="KW-1003">Cell membrane</keyword>
<dbReference type="PRINTS" id="PR00344">
    <property type="entry name" value="BCTRLSENSOR"/>
</dbReference>
<evidence type="ECO:0000256" key="3">
    <source>
        <dbReference type="ARBA" id="ARBA00012438"/>
    </source>
</evidence>
<evidence type="ECO:0000256" key="6">
    <source>
        <dbReference type="ARBA" id="ARBA00022679"/>
    </source>
</evidence>
<evidence type="ECO:0000256" key="4">
    <source>
        <dbReference type="ARBA" id="ARBA00022475"/>
    </source>
</evidence>
<evidence type="ECO:0000256" key="14">
    <source>
        <dbReference type="PROSITE-ProRule" id="PRU00169"/>
    </source>
</evidence>
<evidence type="ECO:0000256" key="12">
    <source>
        <dbReference type="ARBA" id="ARBA00023012"/>
    </source>
</evidence>
<dbReference type="Pfam" id="PF00512">
    <property type="entry name" value="HisKA"/>
    <property type="match status" value="1"/>
</dbReference>
<dbReference type="PANTHER" id="PTHR45339:SF1">
    <property type="entry name" value="HYBRID SIGNAL TRANSDUCTION HISTIDINE KINASE J"/>
    <property type="match status" value="1"/>
</dbReference>
<comment type="caution">
    <text evidence="17">The sequence shown here is derived from an EMBL/GenBank/DDBJ whole genome shotgun (WGS) entry which is preliminary data.</text>
</comment>
<evidence type="ECO:0000256" key="5">
    <source>
        <dbReference type="ARBA" id="ARBA00022553"/>
    </source>
</evidence>
<keyword evidence="13" id="KW-0472">Membrane</keyword>
<evidence type="ECO:0000256" key="11">
    <source>
        <dbReference type="ARBA" id="ARBA00022989"/>
    </source>
</evidence>
<keyword evidence="6" id="KW-0808">Transferase</keyword>
<dbReference type="InterPro" id="IPR001789">
    <property type="entry name" value="Sig_transdc_resp-reg_receiver"/>
</dbReference>
<evidence type="ECO:0000256" key="10">
    <source>
        <dbReference type="ARBA" id="ARBA00022840"/>
    </source>
</evidence>
<accession>A0A150XJK2</accession>
<evidence type="ECO:0000256" key="13">
    <source>
        <dbReference type="ARBA" id="ARBA00023136"/>
    </source>
</evidence>
<keyword evidence="7" id="KW-0812">Transmembrane</keyword>
<evidence type="ECO:0000256" key="9">
    <source>
        <dbReference type="ARBA" id="ARBA00022777"/>
    </source>
</evidence>
<dbReference type="RefSeq" id="WP_068414856.1">
    <property type="nucleotide sequence ID" value="NZ_LRDB01000012.1"/>
</dbReference>
<dbReference type="AlphaFoldDB" id="A0A150XJK2"/>
<dbReference type="Pfam" id="PF00072">
    <property type="entry name" value="Response_reg"/>
    <property type="match status" value="1"/>
</dbReference>
<feature type="domain" description="Response regulatory" evidence="16">
    <location>
        <begin position="565"/>
        <end position="681"/>
    </location>
</feature>
<gene>
    <name evidence="17" type="ORF">AWN68_04630</name>
</gene>
<dbReference type="GO" id="GO:0005886">
    <property type="term" value="C:plasma membrane"/>
    <property type="evidence" value="ECO:0007669"/>
    <property type="project" value="UniProtKB-SubCell"/>
</dbReference>
<evidence type="ECO:0000256" key="7">
    <source>
        <dbReference type="ARBA" id="ARBA00022692"/>
    </source>
</evidence>
<evidence type="ECO:0000256" key="2">
    <source>
        <dbReference type="ARBA" id="ARBA00004651"/>
    </source>
</evidence>
<dbReference type="InterPro" id="IPR003661">
    <property type="entry name" value="HisK_dim/P_dom"/>
</dbReference>
<evidence type="ECO:0000256" key="8">
    <source>
        <dbReference type="ARBA" id="ARBA00022741"/>
    </source>
</evidence>
<dbReference type="FunFam" id="3.30.565.10:FF:000010">
    <property type="entry name" value="Sensor histidine kinase RcsC"/>
    <property type="match status" value="1"/>
</dbReference>
<keyword evidence="9" id="KW-0418">Kinase</keyword>
<dbReference type="Pfam" id="PF02518">
    <property type="entry name" value="HATPase_c"/>
    <property type="match status" value="1"/>
</dbReference>
<evidence type="ECO:0000259" key="16">
    <source>
        <dbReference type="PROSITE" id="PS50110"/>
    </source>
</evidence>
<evidence type="ECO:0000259" key="15">
    <source>
        <dbReference type="PROSITE" id="PS50109"/>
    </source>
</evidence>
<dbReference type="Gene3D" id="3.30.450.20">
    <property type="entry name" value="PAS domain"/>
    <property type="match status" value="2"/>
</dbReference>
<dbReference type="SUPFAM" id="SSF55785">
    <property type="entry name" value="PYP-like sensor domain (PAS domain)"/>
    <property type="match status" value="2"/>
</dbReference>
<dbReference type="STRING" id="296218.AWN68_04630"/>
<dbReference type="EC" id="2.7.13.3" evidence="3"/>
<reference evidence="17 18" key="1">
    <citation type="submission" date="2016-01" db="EMBL/GenBank/DDBJ databases">
        <title>Genome sequencing of Roseivirga echinicomitans KMM 6058.</title>
        <authorList>
            <person name="Selvaratnam C."/>
            <person name="Thevarajoo S."/>
            <person name="Goh K.M."/>
            <person name="Ee R."/>
            <person name="Chan K.-G."/>
            <person name="Chong C.S."/>
        </authorList>
    </citation>
    <scope>NUCLEOTIDE SEQUENCE [LARGE SCALE GENOMIC DNA]</scope>
    <source>
        <strain evidence="17 18">KMM 6058</strain>
    </source>
</reference>
<dbReference type="InterPro" id="IPR005467">
    <property type="entry name" value="His_kinase_dom"/>
</dbReference>
<keyword evidence="8" id="KW-0547">Nucleotide-binding</keyword>
<dbReference type="InterPro" id="IPR004358">
    <property type="entry name" value="Sig_transdc_His_kin-like_C"/>
</dbReference>
<dbReference type="PROSITE" id="PS50109">
    <property type="entry name" value="HIS_KIN"/>
    <property type="match status" value="1"/>
</dbReference>
<keyword evidence="10" id="KW-0067">ATP-binding</keyword>
<keyword evidence="11" id="KW-1133">Transmembrane helix</keyword>
<dbReference type="InterPro" id="IPR003594">
    <property type="entry name" value="HATPase_dom"/>
</dbReference>
<dbReference type="CDD" id="cd16922">
    <property type="entry name" value="HATPase_EvgS-ArcB-TorS-like"/>
    <property type="match status" value="1"/>
</dbReference>
<dbReference type="FunFam" id="1.10.287.130:FF:000003">
    <property type="entry name" value="Histidine kinase"/>
    <property type="match status" value="1"/>
</dbReference>